<dbReference type="Proteomes" id="UP000234474">
    <property type="component" value="Unassembled WGS sequence"/>
</dbReference>
<accession>A0A2I1BVJ9</accession>
<dbReference type="SUPFAM" id="SSF52047">
    <property type="entry name" value="RNI-like"/>
    <property type="match status" value="1"/>
</dbReference>
<dbReference type="PANTHER" id="PTHR42057:SF2">
    <property type="entry name" value="F-BOX DOMAIN PROTEIN (AFU_ORTHOLOGUE AFUA_4G00200)-RELATED"/>
    <property type="match status" value="1"/>
</dbReference>
<name>A0A2I1BVJ9_ASPN1</name>
<dbReference type="GeneID" id="36536615"/>
<feature type="domain" description="F-box" evidence="1">
    <location>
        <begin position="1"/>
        <end position="46"/>
    </location>
</feature>
<dbReference type="Pfam" id="PF00646">
    <property type="entry name" value="F-box"/>
    <property type="match status" value="1"/>
</dbReference>
<dbReference type="AlphaFoldDB" id="A0A2I1BVJ9"/>
<comment type="caution">
    <text evidence="2">The sequence shown here is derived from an EMBL/GenBank/DDBJ whole genome shotgun (WGS) entry which is preliminary data.</text>
</comment>
<dbReference type="PROSITE" id="PS50181">
    <property type="entry name" value="FBOX"/>
    <property type="match status" value="1"/>
</dbReference>
<proteinExistence type="predicted"/>
<protein>
    <submittedName>
        <fullName evidence="2">F-box domain protein</fullName>
    </submittedName>
</protein>
<evidence type="ECO:0000259" key="1">
    <source>
        <dbReference type="PROSITE" id="PS50181"/>
    </source>
</evidence>
<dbReference type="PANTHER" id="PTHR42057">
    <property type="entry name" value="F-BOX DOMAIN PROTEIN (AFU_ORTHOLOGUE AFUA_4G00200)"/>
    <property type="match status" value="1"/>
</dbReference>
<dbReference type="VEuPathDB" id="FungiDB:P174DRAFT_455067"/>
<dbReference type="InterPro" id="IPR036047">
    <property type="entry name" value="F-box-like_dom_sf"/>
</dbReference>
<dbReference type="OrthoDB" id="3140657at2759"/>
<dbReference type="OMA" id="HNCMIAS"/>
<dbReference type="InterPro" id="IPR001810">
    <property type="entry name" value="F-box_dom"/>
</dbReference>
<dbReference type="RefSeq" id="XP_024678012.1">
    <property type="nucleotide sequence ID" value="XM_024829289.1"/>
</dbReference>
<dbReference type="EMBL" id="MSZS01000010">
    <property type="protein sequence ID" value="PKX89417.1"/>
    <property type="molecule type" value="Genomic_DNA"/>
</dbReference>
<gene>
    <name evidence="2" type="ORF">P174DRAFT_455067</name>
</gene>
<evidence type="ECO:0000313" key="2">
    <source>
        <dbReference type="EMBL" id="PKX89417.1"/>
    </source>
</evidence>
<keyword evidence="3" id="KW-1185">Reference proteome</keyword>
<reference evidence="3" key="1">
    <citation type="journal article" date="2018" name="Proc. Natl. Acad. Sci. U.S.A.">
        <title>Linking secondary metabolites to gene clusters through genome sequencing of six diverse Aspergillus species.</title>
        <authorList>
            <person name="Kaerboelling I."/>
            <person name="Vesth T.C."/>
            <person name="Frisvad J.C."/>
            <person name="Nybo J.L."/>
            <person name="Theobald S."/>
            <person name="Kuo A."/>
            <person name="Bowyer P."/>
            <person name="Matsuda Y."/>
            <person name="Mondo S."/>
            <person name="Lyhne E.K."/>
            <person name="Kogle M.E."/>
            <person name="Clum A."/>
            <person name="Lipzen A."/>
            <person name="Salamov A."/>
            <person name="Ngan C.Y."/>
            <person name="Daum C."/>
            <person name="Chiniquy J."/>
            <person name="Barry K."/>
            <person name="LaButti K."/>
            <person name="Haridas S."/>
            <person name="Simmons B.A."/>
            <person name="Magnuson J.K."/>
            <person name="Mortensen U.H."/>
            <person name="Larsen T.O."/>
            <person name="Grigoriev I.V."/>
            <person name="Baker S.E."/>
            <person name="Andersen M.R."/>
        </authorList>
    </citation>
    <scope>NUCLEOTIDE SEQUENCE [LARGE SCALE GENOMIC DNA]</scope>
    <source>
        <strain evidence="3">IBT 16806</strain>
    </source>
</reference>
<sequence>MVHIIALPSELLTLIVSYVDPSSWKSLRQTCRLLSYFTTQLLFETLKLYPTQDSYEIMDETLNGSTLEDAVKKAYINTREHPYDSDDEEEASFPREFENRIPRLKTLSKVQNAVLQFDKRCGLSRHHWIIKPPQTVAFRKKALSVFFEWLASLEVPLQSLGIQHLQDINIKDDELSNRITKVLRNLRSLRLSIVNEHNTATTEDPRELWDQDRFGLFPESQSFFTKLPSVWLKPTASSLEHLTLFCDTWFGFRPKLGLSKVHFPHLKSLVLGNFTFFRDSQLEWILSHGATLSELSLDDCMILYDLSLFEDNLGEYSFNKDEMELRLEDDGEAGYGYYRSYNKRWHHYFDAFRTRLPRLRQFRIGTSDWTHGVPFETESDMRIGLLDERYGVFYDGWVPTPYVEVSYWPEPWERGPPNCNKEDRKSLRLLFDHIGQEVEESWTLHGIRVKNLIEVRS</sequence>
<dbReference type="SUPFAM" id="SSF81383">
    <property type="entry name" value="F-box domain"/>
    <property type="match status" value="1"/>
</dbReference>
<organism evidence="2 3">
    <name type="scientific">Aspergillus novofumigatus (strain IBT 16806)</name>
    <dbReference type="NCBI Taxonomy" id="1392255"/>
    <lineage>
        <taxon>Eukaryota</taxon>
        <taxon>Fungi</taxon>
        <taxon>Dikarya</taxon>
        <taxon>Ascomycota</taxon>
        <taxon>Pezizomycotina</taxon>
        <taxon>Eurotiomycetes</taxon>
        <taxon>Eurotiomycetidae</taxon>
        <taxon>Eurotiales</taxon>
        <taxon>Aspergillaceae</taxon>
        <taxon>Aspergillus</taxon>
        <taxon>Aspergillus subgen. Fumigati</taxon>
    </lineage>
</organism>
<evidence type="ECO:0000313" key="3">
    <source>
        <dbReference type="Proteomes" id="UP000234474"/>
    </source>
</evidence>